<sequence>MFPRKELAPSNSSNPRVVIVGAGAAGLSAAYKLMLKGHTNFVILEAQNNAGGRIQSYYYEDKVLELGAQWVHGEEGNLLYGFAMSNGLLADPRRQSSPEGRGHFCTDQGTRLPKEAVDEVVAVLDEIKEELCGKRTRHTHTKTAEPLALHELPTSVGEYMRSRFHEYLLQHGEREDMTKVKWAIYDWYWRFEVIDNSCYSLDELSCKSYEEFEDCPGIRNINFKNGFSSIVKTLLSEIPESNVRYGKPVKRVHWDAVQTHVRQTKTPRSSISNSQETIRENVPYVECEDGEIILCRHVLLTVSAGYLKHHVDDLFQPRLPEKKRQALRGIGFGTINKIYLIFVEPFWNPGDEGFQLIWLDDKLNEEDWWLRGISGFDPVYGNPNALVAWIGGRASEYMETLSNETVSDACTRALRMFLSRDIPQPKAVVRSFWNSNPYILGSYSNRQLPYEASETLLETFYEPLLLDVPLHRAARVEWPLVLFAGEATDKDFYSTVHGAMRSGFREADRLINFWRKRDEIIRESSAQAAQRPT</sequence>
<dbReference type="SUPFAM" id="SSF51905">
    <property type="entry name" value="FAD/NAD(P)-binding domain"/>
    <property type="match status" value="1"/>
</dbReference>
<proteinExistence type="predicted"/>
<feature type="domain" description="Amine oxidase" evidence="1">
    <location>
        <begin position="25"/>
        <end position="511"/>
    </location>
</feature>
<evidence type="ECO:0000259" key="1">
    <source>
        <dbReference type="Pfam" id="PF01593"/>
    </source>
</evidence>
<organism evidence="2">
    <name type="scientific">Ornithodoros turicata</name>
    <dbReference type="NCBI Taxonomy" id="34597"/>
    <lineage>
        <taxon>Eukaryota</taxon>
        <taxon>Metazoa</taxon>
        <taxon>Ecdysozoa</taxon>
        <taxon>Arthropoda</taxon>
        <taxon>Chelicerata</taxon>
        <taxon>Arachnida</taxon>
        <taxon>Acari</taxon>
        <taxon>Parasitiformes</taxon>
        <taxon>Ixodida</taxon>
        <taxon>Ixodoidea</taxon>
        <taxon>Argasidae</taxon>
        <taxon>Ornithodorinae</taxon>
        <taxon>Ornithodoros</taxon>
    </lineage>
</organism>
<reference evidence="2" key="1">
    <citation type="submission" date="2018-03" db="EMBL/GenBank/DDBJ databases">
        <title>The relapsing fever spirochete Borrelia turicatae persists in the highly oxidative environment of its soft-bodied tick vector.</title>
        <authorList>
            <person name="Bourret T.J."/>
            <person name="Boyle W.K."/>
            <person name="Valenzuela J.G."/>
            <person name="Oliveira F."/>
            <person name="Lopez J.E."/>
        </authorList>
    </citation>
    <scope>NUCLEOTIDE SEQUENCE</scope>
    <source>
        <strain evidence="2">Kansas strain/isolate</strain>
        <tissue evidence="2">Salivary glands</tissue>
    </source>
</reference>
<dbReference type="Pfam" id="PF01593">
    <property type="entry name" value="Amino_oxidase"/>
    <property type="match status" value="1"/>
</dbReference>
<protein>
    <submittedName>
        <fullName evidence="2">Putative flavin-containing amine oxidase</fullName>
    </submittedName>
</protein>
<dbReference type="InterPro" id="IPR002937">
    <property type="entry name" value="Amino_oxidase"/>
</dbReference>
<dbReference type="GO" id="GO:0046592">
    <property type="term" value="F:polyamine oxidase activity"/>
    <property type="evidence" value="ECO:0007669"/>
    <property type="project" value="TreeGrafter"/>
</dbReference>
<name>A0A2R5LA80_9ACAR</name>
<dbReference type="EMBL" id="GGLE01002181">
    <property type="protein sequence ID" value="MBY06307.1"/>
    <property type="molecule type" value="Transcribed_RNA"/>
</dbReference>
<dbReference type="PANTHER" id="PTHR10742:SF416">
    <property type="entry name" value="SPERMINE OXIDASE"/>
    <property type="match status" value="1"/>
</dbReference>
<dbReference type="Gene3D" id="3.90.660.10">
    <property type="match status" value="1"/>
</dbReference>
<dbReference type="PANTHER" id="PTHR10742">
    <property type="entry name" value="FLAVIN MONOAMINE OXIDASE"/>
    <property type="match status" value="1"/>
</dbReference>
<evidence type="ECO:0000313" key="2">
    <source>
        <dbReference type="EMBL" id="MBY06307.1"/>
    </source>
</evidence>
<dbReference type="SUPFAM" id="SSF54373">
    <property type="entry name" value="FAD-linked reductases, C-terminal domain"/>
    <property type="match status" value="1"/>
</dbReference>
<dbReference type="AlphaFoldDB" id="A0A2R5LA80"/>
<dbReference type="InterPro" id="IPR050281">
    <property type="entry name" value="Flavin_monoamine_oxidase"/>
</dbReference>
<dbReference type="InterPro" id="IPR036188">
    <property type="entry name" value="FAD/NAD-bd_sf"/>
</dbReference>
<accession>A0A2R5LA80</accession>
<dbReference type="Gene3D" id="3.50.50.60">
    <property type="entry name" value="FAD/NAD(P)-binding domain"/>
    <property type="match status" value="1"/>
</dbReference>